<reference evidence="1 2" key="1">
    <citation type="submission" date="2021-05" db="EMBL/GenBank/DDBJ databases">
        <title>Genome Assembly of Synthetic Allotetraploid Brassica napus Reveals Homoeologous Exchanges between Subgenomes.</title>
        <authorList>
            <person name="Davis J.T."/>
        </authorList>
    </citation>
    <scope>NUCLEOTIDE SEQUENCE [LARGE SCALE GENOMIC DNA]</scope>
    <source>
        <strain evidence="2">cv. Da-Ae</strain>
        <tissue evidence="1">Seedling</tissue>
    </source>
</reference>
<evidence type="ECO:0000313" key="1">
    <source>
        <dbReference type="EMBL" id="KAH0871101.1"/>
    </source>
</evidence>
<sequence>MPLLVTSAEGLWESLLAGFQRQEDILFRSSVKVKGLLHLPECFVANCVYVCKSLDAFNKHLSDKEHTKEENRIDTHSQSAKR</sequence>
<protein>
    <recommendedName>
        <fullName evidence="3">C2H2-type domain-containing protein</fullName>
    </recommendedName>
</protein>
<organism evidence="1 2">
    <name type="scientific">Brassica napus</name>
    <name type="common">Rape</name>
    <dbReference type="NCBI Taxonomy" id="3708"/>
    <lineage>
        <taxon>Eukaryota</taxon>
        <taxon>Viridiplantae</taxon>
        <taxon>Streptophyta</taxon>
        <taxon>Embryophyta</taxon>
        <taxon>Tracheophyta</taxon>
        <taxon>Spermatophyta</taxon>
        <taxon>Magnoliopsida</taxon>
        <taxon>eudicotyledons</taxon>
        <taxon>Gunneridae</taxon>
        <taxon>Pentapetalae</taxon>
        <taxon>rosids</taxon>
        <taxon>malvids</taxon>
        <taxon>Brassicales</taxon>
        <taxon>Brassicaceae</taxon>
        <taxon>Brassiceae</taxon>
        <taxon>Brassica</taxon>
    </lineage>
</organism>
<dbReference type="EMBL" id="JAGKQM010000017">
    <property type="protein sequence ID" value="KAH0871101.1"/>
    <property type="molecule type" value="Genomic_DNA"/>
</dbReference>
<comment type="caution">
    <text evidence="1">The sequence shown here is derived from an EMBL/GenBank/DDBJ whole genome shotgun (WGS) entry which is preliminary data.</text>
</comment>
<name>A0ABQ7YSD7_BRANA</name>
<evidence type="ECO:0008006" key="3">
    <source>
        <dbReference type="Google" id="ProtNLM"/>
    </source>
</evidence>
<evidence type="ECO:0000313" key="2">
    <source>
        <dbReference type="Proteomes" id="UP000824890"/>
    </source>
</evidence>
<gene>
    <name evidence="1" type="ORF">HID58_078123</name>
</gene>
<proteinExistence type="predicted"/>
<keyword evidence="2" id="KW-1185">Reference proteome</keyword>
<dbReference type="Proteomes" id="UP000824890">
    <property type="component" value="Unassembled WGS sequence"/>
</dbReference>
<accession>A0ABQ7YSD7</accession>